<dbReference type="STRING" id="1408657.A0A0W4ZCY0"/>
<organism evidence="2 3">
    <name type="scientific">Pneumocystis jirovecii (strain RU7)</name>
    <name type="common">Human pneumocystis pneumonia agent</name>
    <dbReference type="NCBI Taxonomy" id="1408657"/>
    <lineage>
        <taxon>Eukaryota</taxon>
        <taxon>Fungi</taxon>
        <taxon>Dikarya</taxon>
        <taxon>Ascomycota</taxon>
        <taxon>Taphrinomycotina</taxon>
        <taxon>Pneumocystomycetes</taxon>
        <taxon>Pneumocystaceae</taxon>
        <taxon>Pneumocystis</taxon>
    </lineage>
</organism>
<name>A0A0W4ZCY0_PNEJ7</name>
<dbReference type="VEuPathDB" id="FungiDB:T551_03571"/>
<feature type="coiled-coil region" evidence="1">
    <location>
        <begin position="53"/>
        <end position="119"/>
    </location>
</feature>
<proteinExistence type="predicted"/>
<dbReference type="RefSeq" id="XP_018227975.1">
    <property type="nucleotide sequence ID" value="XM_018375834.1"/>
</dbReference>
<keyword evidence="1" id="KW-0175">Coiled coil</keyword>
<gene>
    <name evidence="2" type="ORF">T551_03571</name>
</gene>
<dbReference type="GeneID" id="28942089"/>
<comment type="caution">
    <text evidence="2">The sequence shown here is derived from an EMBL/GenBank/DDBJ whole genome shotgun (WGS) entry which is preliminary data.</text>
</comment>
<reference evidence="3" key="1">
    <citation type="journal article" date="2016" name="Nat. Commun.">
        <title>Genome analysis of three Pneumocystis species reveals adaptation mechanisms to life exclusively in mammalian hosts.</title>
        <authorList>
            <person name="Ma L."/>
            <person name="Chen Z."/>
            <person name="Huang D.W."/>
            <person name="Kutty G."/>
            <person name="Ishihara M."/>
            <person name="Wang H."/>
            <person name="Abouelleil A."/>
            <person name="Bishop L."/>
            <person name="Davey E."/>
            <person name="Deng R."/>
            <person name="Deng X."/>
            <person name="Fan L."/>
            <person name="Fantoni G."/>
            <person name="Fitzgerald M."/>
            <person name="Gogineni E."/>
            <person name="Goldberg J.M."/>
            <person name="Handley G."/>
            <person name="Hu X."/>
            <person name="Huber C."/>
            <person name="Jiao X."/>
            <person name="Jones K."/>
            <person name="Levin J.Z."/>
            <person name="Liu Y."/>
            <person name="Macdonald P."/>
            <person name="Melnikov A."/>
            <person name="Raley C."/>
            <person name="Sassi M."/>
            <person name="Sherman B.T."/>
            <person name="Song X."/>
            <person name="Sykes S."/>
            <person name="Tran B."/>
            <person name="Walsh L."/>
            <person name="Xia Y."/>
            <person name="Yang J."/>
            <person name="Young S."/>
            <person name="Zeng Q."/>
            <person name="Zheng X."/>
            <person name="Stephens R."/>
            <person name="Nusbaum C."/>
            <person name="Birren B.W."/>
            <person name="Azadi P."/>
            <person name="Lempicki R.A."/>
            <person name="Cuomo C.A."/>
            <person name="Kovacs J.A."/>
        </authorList>
    </citation>
    <scope>NUCLEOTIDE SEQUENCE [LARGE SCALE GENOMIC DNA]</scope>
    <source>
        <strain evidence="3">RU7</strain>
    </source>
</reference>
<evidence type="ECO:0000313" key="2">
    <source>
        <dbReference type="EMBL" id="KTW26272.1"/>
    </source>
</evidence>
<keyword evidence="3" id="KW-1185">Reference proteome</keyword>
<evidence type="ECO:0000313" key="3">
    <source>
        <dbReference type="Proteomes" id="UP000053447"/>
    </source>
</evidence>
<evidence type="ECO:0000256" key="1">
    <source>
        <dbReference type="SAM" id="Coils"/>
    </source>
</evidence>
<dbReference type="OrthoDB" id="4506189at2759"/>
<dbReference type="Proteomes" id="UP000053447">
    <property type="component" value="Unassembled WGS sequence"/>
</dbReference>
<sequence>MDVKRFLERLERNKPKIYTADKPDLARIRANVMYARRLILREEQSGKPMWAQKQQIDAILDQIEARRAEIEAKKADIVVKDEYPVDTVDRKQEETEEILMQHQEMADAMTEKMLRLAQEMKMNAHTMGEIAERDKWVRFA</sequence>
<accession>A0A0W4ZCY0</accession>
<dbReference type="EMBL" id="LFWA01000018">
    <property type="protein sequence ID" value="KTW26272.1"/>
    <property type="molecule type" value="Genomic_DNA"/>
</dbReference>
<protein>
    <submittedName>
        <fullName evidence="2">Uncharacterized protein</fullName>
    </submittedName>
</protein>
<dbReference type="AlphaFoldDB" id="A0A0W4ZCY0"/>